<dbReference type="PANTHER" id="PTHR36027:SF1">
    <property type="entry name" value="MEIOSIS-SPECIFIC PROTEIN ASY3"/>
    <property type="match status" value="1"/>
</dbReference>
<evidence type="ECO:0000256" key="1">
    <source>
        <dbReference type="SAM" id="MobiDB-lite"/>
    </source>
</evidence>
<comment type="caution">
    <text evidence="3">The sequence shown here is derived from an EMBL/GenBank/DDBJ whole genome shotgun (WGS) entry which is preliminary data.</text>
</comment>
<evidence type="ECO:0000313" key="3">
    <source>
        <dbReference type="EMBL" id="KAF5743851.1"/>
    </source>
</evidence>
<dbReference type="GO" id="GO:0051321">
    <property type="term" value="P:meiotic cell cycle"/>
    <property type="evidence" value="ECO:0007669"/>
    <property type="project" value="InterPro"/>
</dbReference>
<reference evidence="3 4" key="1">
    <citation type="journal article" date="2020" name="Nat. Commun.">
        <title>Genome of Tripterygium wilfordii and identification of cytochrome P450 involved in triptolide biosynthesis.</title>
        <authorList>
            <person name="Tu L."/>
            <person name="Su P."/>
            <person name="Zhang Z."/>
            <person name="Gao L."/>
            <person name="Wang J."/>
            <person name="Hu T."/>
            <person name="Zhou J."/>
            <person name="Zhang Y."/>
            <person name="Zhao Y."/>
            <person name="Liu Y."/>
            <person name="Song Y."/>
            <person name="Tong Y."/>
            <person name="Lu Y."/>
            <person name="Yang J."/>
            <person name="Xu C."/>
            <person name="Jia M."/>
            <person name="Peters R.J."/>
            <person name="Huang L."/>
            <person name="Gao W."/>
        </authorList>
    </citation>
    <scope>NUCLEOTIDE SEQUENCE [LARGE SCALE GENOMIC DNA]</scope>
    <source>
        <strain evidence="4">cv. XIE 37</strain>
        <tissue evidence="3">Leaf</tissue>
    </source>
</reference>
<protein>
    <recommendedName>
        <fullName evidence="2">Meiosis-specific protein ASY3-like coiled-coil domain-containing protein</fullName>
    </recommendedName>
</protein>
<keyword evidence="4" id="KW-1185">Reference proteome</keyword>
<gene>
    <name evidence="3" type="ORF">HS088_TW08G00439</name>
</gene>
<sequence length="607" mass="67671">MSNCWSLGSYYHPSSQSRKISIGMMVDHITKRRSAASNEDEVVEPNAERMRPSEENISEGRKRAEGMRDAIKRKQIEAPEQPGSPRVSTRSFDEKSPQPETVAHARSSTSLTTKGKQRKLNAAKDAPVNYSVHLFTNQTSMAHSRDGEGKKFSGDTYQSTGERDGSLQRVEEFTFATGHNVTVSDERVVEGITGKAEIERTETLRMNLVQILGTVSSPKCQHSQINKEEGNNLKQNQIFDQNGDAVVKRVVDRKGETSGKPNQNSDLIETDSEIADGTIKRPVTCSLTRKTTKVRHLKTKGDPSSIHRQKHQERNLFSSKRGWSHEQDGVVKGGSSASLMKMYQKRSSKIEARKIYFPEKNRIDEIPRETYKSEIPFPSERPSPLCNAGDCCPAENQRETNKIGSQVDIHSHEVPENGVQQEDTGYNFSINIPDPQDEFQSPAQSVQMEKAVRSPALAEKMFSVKNICSFQNLRTSKSDFYESNAGLESSADAEEPNSSPPRKPAPVNEIQHEDVDHPFSINIPDPRDEFLSPTFKIKTPSSSSFPLSRPKTVQVENGAHSPALGKKMFSAENIQSFQTLHISKPYQYESDADAESSVSLTVSNVIV</sequence>
<dbReference type="InterPro" id="IPR037731">
    <property type="entry name" value="ASY3-like"/>
</dbReference>
<evidence type="ECO:0000259" key="2">
    <source>
        <dbReference type="Pfam" id="PF20435"/>
    </source>
</evidence>
<dbReference type="FunCoup" id="A0A7J7DC16">
    <property type="interactions" value="464"/>
</dbReference>
<organism evidence="3 4">
    <name type="scientific">Tripterygium wilfordii</name>
    <name type="common">Thunder God vine</name>
    <dbReference type="NCBI Taxonomy" id="458696"/>
    <lineage>
        <taxon>Eukaryota</taxon>
        <taxon>Viridiplantae</taxon>
        <taxon>Streptophyta</taxon>
        <taxon>Embryophyta</taxon>
        <taxon>Tracheophyta</taxon>
        <taxon>Spermatophyta</taxon>
        <taxon>Magnoliopsida</taxon>
        <taxon>eudicotyledons</taxon>
        <taxon>Gunneridae</taxon>
        <taxon>Pentapetalae</taxon>
        <taxon>rosids</taxon>
        <taxon>fabids</taxon>
        <taxon>Celastrales</taxon>
        <taxon>Celastraceae</taxon>
        <taxon>Tripterygium</taxon>
    </lineage>
</organism>
<feature type="compositionally biased region" description="Basic and acidic residues" evidence="1">
    <location>
        <begin position="143"/>
        <end position="153"/>
    </location>
</feature>
<evidence type="ECO:0000313" key="4">
    <source>
        <dbReference type="Proteomes" id="UP000593562"/>
    </source>
</evidence>
<dbReference type="EMBL" id="JAAARO010000008">
    <property type="protein sequence ID" value="KAF5743851.1"/>
    <property type="molecule type" value="Genomic_DNA"/>
</dbReference>
<feature type="domain" description="Meiosis-specific protein ASY3-like coiled-coil" evidence="2">
    <location>
        <begin position="1"/>
        <end position="381"/>
    </location>
</feature>
<proteinExistence type="predicted"/>
<dbReference type="InterPro" id="IPR046845">
    <property type="entry name" value="ASY3-like_CC"/>
</dbReference>
<dbReference type="Proteomes" id="UP000593562">
    <property type="component" value="Unassembled WGS sequence"/>
</dbReference>
<dbReference type="InParanoid" id="A0A7J7DC16"/>
<feature type="region of interest" description="Disordered" evidence="1">
    <location>
        <begin position="31"/>
        <end position="121"/>
    </location>
</feature>
<dbReference type="AlphaFoldDB" id="A0A7J7DC16"/>
<dbReference type="PANTHER" id="PTHR36027">
    <property type="entry name" value="MEIOSIS-SPECIFIC PROTEIN ASY3"/>
    <property type="match status" value="1"/>
</dbReference>
<name>A0A7J7DC16_TRIWF</name>
<feature type="compositionally biased region" description="Basic and acidic residues" evidence="1">
    <location>
        <begin position="46"/>
        <end position="77"/>
    </location>
</feature>
<feature type="region of interest" description="Disordered" evidence="1">
    <location>
        <begin position="484"/>
        <end position="508"/>
    </location>
</feature>
<feature type="region of interest" description="Disordered" evidence="1">
    <location>
        <begin position="141"/>
        <end position="165"/>
    </location>
</feature>
<accession>A0A7J7DC16</accession>
<dbReference type="Pfam" id="PF20435">
    <property type="entry name" value="ASY3-like"/>
    <property type="match status" value="1"/>
</dbReference>